<gene>
    <name evidence="2" type="ORF">WL29_07915</name>
</gene>
<proteinExistence type="predicted"/>
<dbReference type="EMBL" id="LPHD01000214">
    <property type="protein sequence ID" value="KWA70447.1"/>
    <property type="molecule type" value="Genomic_DNA"/>
</dbReference>
<dbReference type="Proteomes" id="UP000060630">
    <property type="component" value="Unassembled WGS sequence"/>
</dbReference>
<organism evidence="2 3">
    <name type="scientific">Burkholderia ubonensis</name>
    <dbReference type="NCBI Taxonomy" id="101571"/>
    <lineage>
        <taxon>Bacteria</taxon>
        <taxon>Pseudomonadati</taxon>
        <taxon>Pseudomonadota</taxon>
        <taxon>Betaproteobacteria</taxon>
        <taxon>Burkholderiales</taxon>
        <taxon>Burkholderiaceae</taxon>
        <taxon>Burkholderia</taxon>
        <taxon>Burkholderia cepacia complex</taxon>
    </lineage>
</organism>
<name>A0A106PLK8_9BURK</name>
<feature type="signal peptide" evidence="1">
    <location>
        <begin position="1"/>
        <end position="22"/>
    </location>
</feature>
<reference evidence="2 3" key="1">
    <citation type="submission" date="2015-11" db="EMBL/GenBank/DDBJ databases">
        <title>Expanding the genomic diversity of Burkholderia species for the development of highly accurate diagnostics.</title>
        <authorList>
            <person name="Sahl J."/>
            <person name="Keim P."/>
            <person name="Wagner D."/>
        </authorList>
    </citation>
    <scope>NUCLEOTIDE SEQUENCE [LARGE SCALE GENOMIC DNA]</scope>
    <source>
        <strain evidence="2 3">MSMB2087WGS</strain>
    </source>
</reference>
<dbReference type="RefSeq" id="WP_060193760.1">
    <property type="nucleotide sequence ID" value="NZ_LPHD01000214.1"/>
</dbReference>
<evidence type="ECO:0000313" key="3">
    <source>
        <dbReference type="Proteomes" id="UP000060630"/>
    </source>
</evidence>
<sequence length="449" mass="46561">MQLRSSVVAAVLAASAMSAVHAQTVSAGGYSLTVLGELGGPRGSQNYGSAVSADGKTIVGFNSTWTTPGHSFAFSWSPAAGWQRLAAPANAEDSYAQTVSADGRIVGGSIGATQADNNFDRWAVRWSGDGRAQTIVPQAAGRASRVEVGNRDGSRMAGHYFSADGRNAMFLWDVRSGFASLTPTGDSAGQFLAMNQAGNAAAGFAGNVDGVYGTRAFLWTENDGVRLLPTLGTKETVLDIAYGVSDDGRTIVGTSDTGRMLMAPYGPIPESRAVRWTDGGDAVQSLGVLDGDDYSSATSISADGRVVIGESGNSQRGGPSRVYIWTQQSGMRSLDALLAAAGISAGTLNLTGLIGASPDGQTITGQGYREDDPDGKTQFWQVHIDAATLRSLPPASPGSDTLRVRTSQSKLASLKLSSKQRAPLRGNACGTGAGRAWLVQCRMPMQAAH</sequence>
<feature type="chain" id="PRO_5007126835" evidence="1">
    <location>
        <begin position="23"/>
        <end position="449"/>
    </location>
</feature>
<evidence type="ECO:0000313" key="2">
    <source>
        <dbReference type="EMBL" id="KWA70447.1"/>
    </source>
</evidence>
<protein>
    <submittedName>
        <fullName evidence="2">Calcium-binding protein</fullName>
    </submittedName>
</protein>
<comment type="caution">
    <text evidence="2">The sequence shown here is derived from an EMBL/GenBank/DDBJ whole genome shotgun (WGS) entry which is preliminary data.</text>
</comment>
<accession>A0A106PLK8</accession>
<keyword evidence="1" id="KW-0732">Signal</keyword>
<evidence type="ECO:0000256" key="1">
    <source>
        <dbReference type="SAM" id="SignalP"/>
    </source>
</evidence>
<dbReference type="AlphaFoldDB" id="A0A106PLK8"/>